<organism evidence="3 4">
    <name type="scientific">Flavobacterium hiemivividum</name>
    <dbReference type="NCBI Taxonomy" id="2541734"/>
    <lineage>
        <taxon>Bacteria</taxon>
        <taxon>Pseudomonadati</taxon>
        <taxon>Bacteroidota</taxon>
        <taxon>Flavobacteriia</taxon>
        <taxon>Flavobacteriales</taxon>
        <taxon>Flavobacteriaceae</taxon>
        <taxon>Flavobacterium</taxon>
    </lineage>
</organism>
<accession>A0A4R5D852</accession>
<proteinExistence type="predicted"/>
<dbReference type="Gene3D" id="2.60.40.10">
    <property type="entry name" value="Immunoglobulins"/>
    <property type="match status" value="1"/>
</dbReference>
<reference evidence="3 4" key="1">
    <citation type="submission" date="2019-03" db="EMBL/GenBank/DDBJ databases">
        <title>Flavobacterium TSA-D2 sp. nov., isolated from arctic soil.</title>
        <authorList>
            <person name="Chaudhary D.K."/>
        </authorList>
    </citation>
    <scope>NUCLEOTIDE SEQUENCE [LARGE SCALE GENOMIC DNA]</scope>
    <source>
        <strain evidence="3 4">TSA-D2</strain>
    </source>
</reference>
<sequence length="1150" mass="121956">MKIIFTIFLVLCQTFVFAVPKTYSGANGLWNTAANWSPSGVPTGSDDVVIPSGKIVAISVNIEVKSISVSGALKINDGLLFTVGSNLTSGSFTVNSGGSFTMGSGNDVATLVIFGDYSNSGITDFWKSTVVISGNLFSSSTSELQKQGNVVVGGNIIGQFDTTGGNGAGQIYAVNPNATVIIAPTSIDNNVIPGTQVVVPTESQILVDLVNNAIYGGSCSFTISDTSNINVCTSRNVVFTSSATGTSPTFIWQVNMGSGWIDLSEGNLYSGVTTSTLTITGVTAGMNNYKYRTKVTVASCSKNGNYGVLTVSSSPIISTQPINQLDCEGAFVSFNVVAIGSELSYTWQYKKTTDGSFLAMPTTNVTYPSAGKITIANVGSSQYPNGTQFQVVVSNGTCSVTSNTVVLSVNEIVAINSPALTPSQSVVDVKLCYGSNYSYTAVISNPSNGPVTYQWKSQIPSGSWNNVVDGPHFSGATTAVLKIINGTPAESGKYRVDVVYDRTGGNCSVSSFAKVRSLTFYPLLTNPVATISQPDCITNTGIITVMVQSATDVYSFDNGANYQASNIKSGLTAGTYNVIIKNIGGCISPVSTNVLIPSIISTWNGGSWSPSAPTINDKIVFNGNYTASQNLLACSCEVQSGNVVFSSGKILTLTNELKVTSGALIFEDKASLVQINNVTNSGNITYKRSTSPISNFDYTYWSSAVSPQTLYNVSPNTLGDKFYSFDGVGNKWVQESTSAIMDKGIGYIIRGPQSYAAPILPSPYLASFIGVPNNGTISIPITTSGNALYLLGNPYPSALDADAFILNNPVLEGTLYFWTHNTAIGANVSNPGSGVYAYSGDDYASYNLTGGAATSTGVKAGSASIPGAINTAIPSGKIGSGQGFFAGTKTSGSVNFTNSIRVGVGTISGDNSQFFKFSASKTAEVVEKNRVWLNLFNNEGAFKQTLVGYVTGATNEIDSRYDGESFDGNKFVDFYSISNERKLVIQGRALPFDKEDKVSLGYKTTIEGAFTIAIDQVDGLFQDQEVFLEDKEINILHNLKKGPYTFNTAKGIFNNRFVLSYTSKTLSNKEHVFLDKEVVVSNKNKEIKIISSVDSIDSVCVYDITGKQIYKKSKVDSNQLLIHGLLPGNRILIVEVVLQNGKRSSQKIAY</sequence>
<evidence type="ECO:0000259" key="2">
    <source>
        <dbReference type="Pfam" id="PF10162"/>
    </source>
</evidence>
<dbReference type="NCBIfam" id="NF033708">
    <property type="entry name" value="T9SS_Cterm_ChiA"/>
    <property type="match status" value="1"/>
</dbReference>
<feature type="signal peptide" evidence="1">
    <location>
        <begin position="1"/>
        <end position="18"/>
    </location>
</feature>
<dbReference type="Pfam" id="PF10162">
    <property type="entry name" value="G8"/>
    <property type="match status" value="1"/>
</dbReference>
<dbReference type="Proteomes" id="UP000294597">
    <property type="component" value="Unassembled WGS sequence"/>
</dbReference>
<dbReference type="AlphaFoldDB" id="A0A4R5D852"/>
<feature type="domain" description="G8" evidence="2">
    <location>
        <begin position="36"/>
        <end position="105"/>
    </location>
</feature>
<name>A0A4R5D852_9FLAO</name>
<feature type="chain" id="PRO_5020734158" evidence="1">
    <location>
        <begin position="19"/>
        <end position="1150"/>
    </location>
</feature>
<keyword evidence="1" id="KW-0732">Signal</keyword>
<evidence type="ECO:0000313" key="3">
    <source>
        <dbReference type="EMBL" id="TDE06675.1"/>
    </source>
</evidence>
<dbReference type="RefSeq" id="WP_132109183.1">
    <property type="nucleotide sequence ID" value="NZ_SMFO01000001.1"/>
</dbReference>
<keyword evidence="4" id="KW-1185">Reference proteome</keyword>
<dbReference type="EMBL" id="SMFO01000001">
    <property type="protein sequence ID" value="TDE06675.1"/>
    <property type="molecule type" value="Genomic_DNA"/>
</dbReference>
<dbReference type="InterPro" id="IPR013783">
    <property type="entry name" value="Ig-like_fold"/>
</dbReference>
<dbReference type="InterPro" id="IPR019316">
    <property type="entry name" value="G8_domain"/>
</dbReference>
<comment type="caution">
    <text evidence="3">The sequence shown here is derived from an EMBL/GenBank/DDBJ whole genome shotgun (WGS) entry which is preliminary data.</text>
</comment>
<evidence type="ECO:0000313" key="4">
    <source>
        <dbReference type="Proteomes" id="UP000294597"/>
    </source>
</evidence>
<evidence type="ECO:0000256" key="1">
    <source>
        <dbReference type="SAM" id="SignalP"/>
    </source>
</evidence>
<gene>
    <name evidence="3" type="ORF">E0F98_03410</name>
</gene>
<protein>
    <submittedName>
        <fullName evidence="3">T9SS sorting signal type C domain-containing protein</fullName>
    </submittedName>
</protein>